<dbReference type="Gene3D" id="1.10.10.60">
    <property type="entry name" value="Homeodomain-like"/>
    <property type="match status" value="2"/>
</dbReference>
<dbReference type="Gene3D" id="2.60.120.10">
    <property type="entry name" value="Jelly Rolls"/>
    <property type="match status" value="1"/>
</dbReference>
<keyword evidence="2" id="KW-0238">DNA-binding</keyword>
<dbReference type="PANTHER" id="PTHR11019:SF199">
    <property type="entry name" value="HTH-TYPE TRANSCRIPTIONAL REGULATOR NIMR"/>
    <property type="match status" value="1"/>
</dbReference>
<reference evidence="6" key="1">
    <citation type="submission" date="2013-04" db="EMBL/GenBank/DDBJ databases">
        <title>The genome sequencing project of 58 acetic acid bacteria.</title>
        <authorList>
            <person name="Okamoto-Kainuma A."/>
            <person name="Ishikawa M."/>
            <person name="Umino S."/>
            <person name="Koizumi Y."/>
            <person name="Shiwa Y."/>
            <person name="Yoshikawa H."/>
            <person name="Matsutani M."/>
            <person name="Matsushita K."/>
        </authorList>
    </citation>
    <scope>NUCLEOTIDE SEQUENCE</scope>
    <source>
        <strain evidence="6">NRIC 0535</strain>
    </source>
</reference>
<dbReference type="InterPro" id="IPR020449">
    <property type="entry name" value="Tscrpt_reg_AraC-type_HTH"/>
</dbReference>
<evidence type="ECO:0000256" key="3">
    <source>
        <dbReference type="ARBA" id="ARBA00023159"/>
    </source>
</evidence>
<dbReference type="InterPro" id="IPR011051">
    <property type="entry name" value="RmlC_Cupin_sf"/>
</dbReference>
<comment type="caution">
    <text evidence="6">The sequence shown here is derived from an EMBL/GenBank/DDBJ whole genome shotgun (WGS) entry which is preliminary data.</text>
</comment>
<proteinExistence type="predicted"/>
<dbReference type="InterPro" id="IPR018060">
    <property type="entry name" value="HTH_AraC"/>
</dbReference>
<name>A0ABQ0Q6N7_9PROT</name>
<evidence type="ECO:0000313" key="6">
    <source>
        <dbReference type="EMBL" id="GBQ93722.1"/>
    </source>
</evidence>
<evidence type="ECO:0000313" key="7">
    <source>
        <dbReference type="Proteomes" id="UP001062776"/>
    </source>
</evidence>
<evidence type="ECO:0000256" key="2">
    <source>
        <dbReference type="ARBA" id="ARBA00023125"/>
    </source>
</evidence>
<dbReference type="InterPro" id="IPR003313">
    <property type="entry name" value="AraC-bd"/>
</dbReference>
<dbReference type="InterPro" id="IPR009057">
    <property type="entry name" value="Homeodomain-like_sf"/>
</dbReference>
<dbReference type="RefSeq" id="WP_264817464.1">
    <property type="nucleotide sequence ID" value="NZ_BAPV01000061.1"/>
</dbReference>
<dbReference type="PROSITE" id="PS01124">
    <property type="entry name" value="HTH_ARAC_FAMILY_2"/>
    <property type="match status" value="1"/>
</dbReference>
<protein>
    <submittedName>
        <fullName evidence="6">AraC family transcriptional regulator</fullName>
    </submittedName>
</protein>
<dbReference type="Pfam" id="PF12833">
    <property type="entry name" value="HTH_18"/>
    <property type="match status" value="1"/>
</dbReference>
<keyword evidence="1" id="KW-0805">Transcription regulation</keyword>
<dbReference type="PRINTS" id="PR00032">
    <property type="entry name" value="HTHARAC"/>
</dbReference>
<dbReference type="SUPFAM" id="SSF46689">
    <property type="entry name" value="Homeodomain-like"/>
    <property type="match status" value="2"/>
</dbReference>
<evidence type="ECO:0000256" key="1">
    <source>
        <dbReference type="ARBA" id="ARBA00023015"/>
    </source>
</evidence>
<keyword evidence="7" id="KW-1185">Reference proteome</keyword>
<gene>
    <name evidence="6" type="ORF">AA0535_2925</name>
</gene>
<dbReference type="Pfam" id="PF02311">
    <property type="entry name" value="AraC_binding"/>
    <property type="match status" value="1"/>
</dbReference>
<dbReference type="InterPro" id="IPR014710">
    <property type="entry name" value="RmlC-like_jellyroll"/>
</dbReference>
<dbReference type="EMBL" id="BAPV01000061">
    <property type="protein sequence ID" value="GBQ93722.1"/>
    <property type="molecule type" value="Genomic_DNA"/>
</dbReference>
<dbReference type="SUPFAM" id="SSF51182">
    <property type="entry name" value="RmlC-like cupins"/>
    <property type="match status" value="1"/>
</dbReference>
<sequence length="282" mass="31621">MKILTDEETRDILVESGLDAPRNAAFALRKVTEPVAYGWHEHPYHQIIYARKGTTQVEGQEGVHLLPAGHAVWISAHVPHRTMIRDVDGVSLFFRVSPGDGKLRKIEIFPVTPVLREMVFYALRWPEGEREECPIAASFFRTLLLLVQEKCDAIRAGNFVLPRARHPGLVRAMDAARADPGTVGLEAVLRVAGMSERSFRRHFRRETGMSWQHWITQARLFHAAVLLGQGERVTHVAAEVGYASMSAFARAFSQVIGVAPLQYQKRSRGMDEEPPPGRGELS</sequence>
<dbReference type="PANTHER" id="PTHR11019">
    <property type="entry name" value="HTH-TYPE TRANSCRIPTIONAL REGULATOR NIMR"/>
    <property type="match status" value="1"/>
</dbReference>
<evidence type="ECO:0000256" key="4">
    <source>
        <dbReference type="ARBA" id="ARBA00023163"/>
    </source>
</evidence>
<evidence type="ECO:0000259" key="5">
    <source>
        <dbReference type="PROSITE" id="PS01124"/>
    </source>
</evidence>
<keyword evidence="3" id="KW-0010">Activator</keyword>
<organism evidence="6 7">
    <name type="scientific">Asaia krungthepensis NRIC 0535</name>
    <dbReference type="NCBI Taxonomy" id="1307925"/>
    <lineage>
        <taxon>Bacteria</taxon>
        <taxon>Pseudomonadati</taxon>
        <taxon>Pseudomonadota</taxon>
        <taxon>Alphaproteobacteria</taxon>
        <taxon>Acetobacterales</taxon>
        <taxon>Acetobacteraceae</taxon>
        <taxon>Asaia</taxon>
    </lineage>
</organism>
<dbReference type="Proteomes" id="UP001062776">
    <property type="component" value="Unassembled WGS sequence"/>
</dbReference>
<accession>A0ABQ0Q6N7</accession>
<feature type="domain" description="HTH araC/xylS-type" evidence="5">
    <location>
        <begin position="167"/>
        <end position="266"/>
    </location>
</feature>
<keyword evidence="4" id="KW-0804">Transcription</keyword>
<dbReference type="SMART" id="SM00342">
    <property type="entry name" value="HTH_ARAC"/>
    <property type="match status" value="1"/>
</dbReference>